<comment type="caution">
    <text evidence="1">The sequence shown here is derived from an EMBL/GenBank/DDBJ whole genome shotgun (WGS) entry which is preliminary data.</text>
</comment>
<keyword evidence="1" id="KW-0496">Mitochondrion</keyword>
<gene>
    <name evidence="1" type="ORF">ABT39_MTgene2005</name>
</gene>
<name>A0A101LVM8_PICGL</name>
<reference evidence="1" key="1">
    <citation type="journal article" date="2015" name="Genome Biol. Evol.">
        <title>Organellar Genomes of White Spruce (Picea glauca): Assembly and Annotation.</title>
        <authorList>
            <person name="Jackman S.D."/>
            <person name="Warren R.L."/>
            <person name="Gibb E.A."/>
            <person name="Vandervalk B.P."/>
            <person name="Mohamadi H."/>
            <person name="Chu J."/>
            <person name="Raymond A."/>
            <person name="Pleasance S."/>
            <person name="Coope R."/>
            <person name="Wildung M.R."/>
            <person name="Ritland C.E."/>
            <person name="Bousquet J."/>
            <person name="Jones S.J."/>
            <person name="Bohlmann J."/>
            <person name="Birol I."/>
        </authorList>
    </citation>
    <scope>NUCLEOTIDE SEQUENCE [LARGE SCALE GENOMIC DNA]</scope>
    <source>
        <tissue evidence="1">Flushing bud</tissue>
    </source>
</reference>
<proteinExistence type="predicted"/>
<geneLocation type="mitochondrion" evidence="1"/>
<protein>
    <submittedName>
        <fullName evidence="1">Uncharacterized protein</fullName>
    </submittedName>
</protein>
<accession>A0A101LVM8</accession>
<evidence type="ECO:0000313" key="1">
    <source>
        <dbReference type="EMBL" id="KUM46199.1"/>
    </source>
</evidence>
<organism evidence="1">
    <name type="scientific">Picea glauca</name>
    <name type="common">White spruce</name>
    <name type="synonym">Pinus glauca</name>
    <dbReference type="NCBI Taxonomy" id="3330"/>
    <lineage>
        <taxon>Eukaryota</taxon>
        <taxon>Viridiplantae</taxon>
        <taxon>Streptophyta</taxon>
        <taxon>Embryophyta</taxon>
        <taxon>Tracheophyta</taxon>
        <taxon>Spermatophyta</taxon>
        <taxon>Pinopsida</taxon>
        <taxon>Pinidae</taxon>
        <taxon>Conifers I</taxon>
        <taxon>Pinales</taxon>
        <taxon>Pinaceae</taxon>
        <taxon>Picea</taxon>
    </lineage>
</organism>
<dbReference type="EMBL" id="LKAM01000013">
    <property type="protein sequence ID" value="KUM46199.1"/>
    <property type="molecule type" value="Genomic_DNA"/>
</dbReference>
<dbReference type="AlphaFoldDB" id="A0A101LVM8"/>
<sequence length="78" mass="9068">MWCLLSTAEQRIRLLTFLPLIEVKFVKLQWLLGLQETIITGGRGLSKTSRPHQLVRVIAKQERDDRLVVSVRKVRSNQ</sequence>